<name>A0AAV2E6A4_9ROSI</name>
<proteinExistence type="predicted"/>
<protein>
    <recommendedName>
        <fullName evidence="3">Secreted protein</fullName>
    </recommendedName>
</protein>
<dbReference type="EMBL" id="OZ034817">
    <property type="protein sequence ID" value="CAL1381374.1"/>
    <property type="molecule type" value="Genomic_DNA"/>
</dbReference>
<keyword evidence="2" id="KW-1185">Reference proteome</keyword>
<evidence type="ECO:0000313" key="1">
    <source>
        <dbReference type="EMBL" id="CAL1381374.1"/>
    </source>
</evidence>
<gene>
    <name evidence="1" type="ORF">LTRI10_LOCUS22756</name>
</gene>
<dbReference type="AlphaFoldDB" id="A0AAV2E6A4"/>
<accession>A0AAV2E6A4</accession>
<reference evidence="1 2" key="1">
    <citation type="submission" date="2024-04" db="EMBL/GenBank/DDBJ databases">
        <authorList>
            <person name="Fracassetti M."/>
        </authorList>
    </citation>
    <scope>NUCLEOTIDE SEQUENCE [LARGE SCALE GENOMIC DNA]</scope>
</reference>
<evidence type="ECO:0008006" key="3">
    <source>
        <dbReference type="Google" id="ProtNLM"/>
    </source>
</evidence>
<sequence length="128" mass="13499">MYRFLSMFTPPAPLMSFVSPTTAFPTTVVAPPPPLDTLAALEDTKIAPQPSLVASLAVTTKMSIPTALVVVIGPSLRKIKSFSSSPIAPPVGAPEPRSIALELESRLELSVKIAPVSACLAKKKHHES</sequence>
<evidence type="ECO:0000313" key="2">
    <source>
        <dbReference type="Proteomes" id="UP001497516"/>
    </source>
</evidence>
<organism evidence="1 2">
    <name type="scientific">Linum trigynum</name>
    <dbReference type="NCBI Taxonomy" id="586398"/>
    <lineage>
        <taxon>Eukaryota</taxon>
        <taxon>Viridiplantae</taxon>
        <taxon>Streptophyta</taxon>
        <taxon>Embryophyta</taxon>
        <taxon>Tracheophyta</taxon>
        <taxon>Spermatophyta</taxon>
        <taxon>Magnoliopsida</taxon>
        <taxon>eudicotyledons</taxon>
        <taxon>Gunneridae</taxon>
        <taxon>Pentapetalae</taxon>
        <taxon>rosids</taxon>
        <taxon>fabids</taxon>
        <taxon>Malpighiales</taxon>
        <taxon>Linaceae</taxon>
        <taxon>Linum</taxon>
    </lineage>
</organism>
<dbReference type="Proteomes" id="UP001497516">
    <property type="component" value="Chromosome 4"/>
</dbReference>